<keyword evidence="9" id="KW-0539">Nucleus</keyword>
<evidence type="ECO:0000259" key="17">
    <source>
        <dbReference type="PROSITE" id="PS51195"/>
    </source>
</evidence>
<feature type="compositionally biased region" description="Low complexity" evidence="14">
    <location>
        <begin position="203"/>
        <end position="213"/>
    </location>
</feature>
<dbReference type="InterPro" id="IPR027417">
    <property type="entry name" value="P-loop_NTPase"/>
</dbReference>
<dbReference type="Pfam" id="PF00270">
    <property type="entry name" value="DEAD"/>
    <property type="match status" value="1"/>
</dbReference>
<dbReference type="GO" id="GO:0005524">
    <property type="term" value="F:ATP binding"/>
    <property type="evidence" value="ECO:0007669"/>
    <property type="project" value="UniProtKB-KW"/>
</dbReference>
<feature type="short sequence motif" description="Q motif" evidence="13">
    <location>
        <begin position="520"/>
        <end position="548"/>
    </location>
</feature>
<feature type="compositionally biased region" description="Low complexity" evidence="14">
    <location>
        <begin position="220"/>
        <end position="230"/>
    </location>
</feature>
<evidence type="ECO:0000256" key="3">
    <source>
        <dbReference type="ARBA" id="ARBA00022664"/>
    </source>
</evidence>
<proteinExistence type="inferred from homology"/>
<evidence type="ECO:0000256" key="5">
    <source>
        <dbReference type="ARBA" id="ARBA00022801"/>
    </source>
</evidence>
<name>A0A6A6X9U6_9PLEO</name>
<evidence type="ECO:0000256" key="2">
    <source>
        <dbReference type="ARBA" id="ARBA00012552"/>
    </source>
</evidence>
<dbReference type="PROSITE" id="PS51192">
    <property type="entry name" value="HELICASE_ATP_BIND_1"/>
    <property type="match status" value="1"/>
</dbReference>
<evidence type="ECO:0000256" key="6">
    <source>
        <dbReference type="ARBA" id="ARBA00022806"/>
    </source>
</evidence>
<comment type="catalytic activity">
    <reaction evidence="12">
        <text>ATP + H2O = ADP + phosphate + H(+)</text>
        <dbReference type="Rhea" id="RHEA:13065"/>
        <dbReference type="ChEBI" id="CHEBI:15377"/>
        <dbReference type="ChEBI" id="CHEBI:15378"/>
        <dbReference type="ChEBI" id="CHEBI:30616"/>
        <dbReference type="ChEBI" id="CHEBI:43474"/>
        <dbReference type="ChEBI" id="CHEBI:456216"/>
        <dbReference type="EC" id="3.6.4.13"/>
    </reaction>
</comment>
<feature type="compositionally biased region" description="Basic residues" evidence="14">
    <location>
        <begin position="71"/>
        <end position="82"/>
    </location>
</feature>
<dbReference type="Pfam" id="PF00271">
    <property type="entry name" value="Helicase_C"/>
    <property type="match status" value="1"/>
</dbReference>
<evidence type="ECO:0000259" key="16">
    <source>
        <dbReference type="PROSITE" id="PS51194"/>
    </source>
</evidence>
<dbReference type="EMBL" id="MU001932">
    <property type="protein sequence ID" value="KAF2793330.1"/>
    <property type="molecule type" value="Genomic_DNA"/>
</dbReference>
<reference evidence="18" key="1">
    <citation type="journal article" date="2020" name="Stud. Mycol.">
        <title>101 Dothideomycetes genomes: a test case for predicting lifestyles and emergence of pathogens.</title>
        <authorList>
            <person name="Haridas S."/>
            <person name="Albert R."/>
            <person name="Binder M."/>
            <person name="Bloem J."/>
            <person name="Labutti K."/>
            <person name="Salamov A."/>
            <person name="Andreopoulos B."/>
            <person name="Baker S."/>
            <person name="Barry K."/>
            <person name="Bills G."/>
            <person name="Bluhm B."/>
            <person name="Cannon C."/>
            <person name="Castanera R."/>
            <person name="Culley D."/>
            <person name="Daum C."/>
            <person name="Ezra D."/>
            <person name="Gonzalez J."/>
            <person name="Henrissat B."/>
            <person name="Kuo A."/>
            <person name="Liang C."/>
            <person name="Lipzen A."/>
            <person name="Lutzoni F."/>
            <person name="Magnuson J."/>
            <person name="Mondo S."/>
            <person name="Nolan M."/>
            <person name="Ohm R."/>
            <person name="Pangilinan J."/>
            <person name="Park H.-J."/>
            <person name="Ramirez L."/>
            <person name="Alfaro M."/>
            <person name="Sun H."/>
            <person name="Tritt A."/>
            <person name="Yoshinaga Y."/>
            <person name="Zwiers L.-H."/>
            <person name="Turgeon B."/>
            <person name="Goodwin S."/>
            <person name="Spatafora J."/>
            <person name="Crous P."/>
            <person name="Grigoriev I."/>
        </authorList>
    </citation>
    <scope>NUCLEOTIDE SEQUENCE</scope>
    <source>
        <strain evidence="18">CBS 109.77</strain>
    </source>
</reference>
<feature type="region of interest" description="Disordered" evidence="14">
    <location>
        <begin position="1"/>
        <end position="264"/>
    </location>
</feature>
<dbReference type="InterPro" id="IPR011545">
    <property type="entry name" value="DEAD/DEAH_box_helicase_dom"/>
</dbReference>
<feature type="domain" description="DEAD-box RNA helicase Q" evidence="17">
    <location>
        <begin position="520"/>
        <end position="548"/>
    </location>
</feature>
<dbReference type="OrthoDB" id="196131at2759"/>
<dbReference type="GO" id="GO:0003676">
    <property type="term" value="F:nucleic acid binding"/>
    <property type="evidence" value="ECO:0007669"/>
    <property type="project" value="InterPro"/>
</dbReference>
<evidence type="ECO:0000256" key="8">
    <source>
        <dbReference type="ARBA" id="ARBA00023187"/>
    </source>
</evidence>
<dbReference type="Gene3D" id="3.40.50.300">
    <property type="entry name" value="P-loop containing nucleotide triphosphate hydrolases"/>
    <property type="match status" value="2"/>
</dbReference>
<accession>A0A6A6X9U6</accession>
<dbReference type="Pfam" id="PF23469">
    <property type="entry name" value="KH_12"/>
    <property type="match status" value="1"/>
</dbReference>
<feature type="compositionally biased region" description="Basic and acidic residues" evidence="14">
    <location>
        <begin position="83"/>
        <end position="134"/>
    </location>
</feature>
<evidence type="ECO:0000256" key="10">
    <source>
        <dbReference type="ARBA" id="ARBA00037330"/>
    </source>
</evidence>
<feature type="domain" description="Helicase C-terminal" evidence="16">
    <location>
        <begin position="763"/>
        <end position="908"/>
    </location>
</feature>
<dbReference type="InterPro" id="IPR056149">
    <property type="entry name" value="PRP5/DDX46/KHDC4_KH"/>
</dbReference>
<evidence type="ECO:0000259" key="15">
    <source>
        <dbReference type="PROSITE" id="PS51192"/>
    </source>
</evidence>
<keyword evidence="3" id="KW-0507">mRNA processing</keyword>
<protein>
    <recommendedName>
        <fullName evidence="2">RNA helicase</fullName>
        <ecNumber evidence="2">3.6.4.13</ecNumber>
    </recommendedName>
</protein>
<dbReference type="PROSITE" id="PS00039">
    <property type="entry name" value="DEAD_ATP_HELICASE"/>
    <property type="match status" value="1"/>
</dbReference>
<feature type="compositionally biased region" description="Basic and acidic residues" evidence="14">
    <location>
        <begin position="1"/>
        <end position="70"/>
    </location>
</feature>
<evidence type="ECO:0000256" key="13">
    <source>
        <dbReference type="PROSITE-ProRule" id="PRU00552"/>
    </source>
</evidence>
<evidence type="ECO:0000256" key="7">
    <source>
        <dbReference type="ARBA" id="ARBA00022840"/>
    </source>
</evidence>
<organism evidence="18 19">
    <name type="scientific">Melanomma pulvis-pyrius CBS 109.77</name>
    <dbReference type="NCBI Taxonomy" id="1314802"/>
    <lineage>
        <taxon>Eukaryota</taxon>
        <taxon>Fungi</taxon>
        <taxon>Dikarya</taxon>
        <taxon>Ascomycota</taxon>
        <taxon>Pezizomycotina</taxon>
        <taxon>Dothideomycetes</taxon>
        <taxon>Pleosporomycetidae</taxon>
        <taxon>Pleosporales</taxon>
        <taxon>Melanommataceae</taxon>
        <taxon>Melanomma</taxon>
    </lineage>
</organism>
<evidence type="ECO:0000256" key="1">
    <source>
        <dbReference type="ARBA" id="ARBA00004123"/>
    </source>
</evidence>
<dbReference type="GO" id="GO:0003724">
    <property type="term" value="F:RNA helicase activity"/>
    <property type="evidence" value="ECO:0007669"/>
    <property type="project" value="UniProtKB-EC"/>
</dbReference>
<comment type="similarity">
    <text evidence="11">Belongs to the DEAD box helicase family. DDX46/PRP5 subfamily.</text>
</comment>
<dbReference type="GO" id="GO:0008380">
    <property type="term" value="P:RNA splicing"/>
    <property type="evidence" value="ECO:0007669"/>
    <property type="project" value="UniProtKB-KW"/>
</dbReference>
<dbReference type="Proteomes" id="UP000799757">
    <property type="component" value="Unassembled WGS sequence"/>
</dbReference>
<evidence type="ECO:0000313" key="18">
    <source>
        <dbReference type="EMBL" id="KAF2793330.1"/>
    </source>
</evidence>
<evidence type="ECO:0000313" key="19">
    <source>
        <dbReference type="Proteomes" id="UP000799757"/>
    </source>
</evidence>
<dbReference type="InterPro" id="IPR014014">
    <property type="entry name" value="RNA_helicase_DEAD_Q_motif"/>
</dbReference>
<evidence type="ECO:0000256" key="12">
    <source>
        <dbReference type="ARBA" id="ARBA00047984"/>
    </source>
</evidence>
<dbReference type="GO" id="GO:0006397">
    <property type="term" value="P:mRNA processing"/>
    <property type="evidence" value="ECO:0007669"/>
    <property type="project" value="UniProtKB-KW"/>
</dbReference>
<dbReference type="InterPro" id="IPR000629">
    <property type="entry name" value="RNA-helicase_DEAD-box_CS"/>
</dbReference>
<dbReference type="PROSITE" id="PS51194">
    <property type="entry name" value="HELICASE_CTER"/>
    <property type="match status" value="1"/>
</dbReference>
<feature type="domain" description="Helicase ATP-binding" evidence="15">
    <location>
        <begin position="551"/>
        <end position="730"/>
    </location>
</feature>
<dbReference type="CDD" id="cd18787">
    <property type="entry name" value="SF2_C_DEAD"/>
    <property type="match status" value="1"/>
</dbReference>
<keyword evidence="19" id="KW-1185">Reference proteome</keyword>
<keyword evidence="7" id="KW-0067">ATP-binding</keyword>
<dbReference type="InterPro" id="IPR001650">
    <property type="entry name" value="Helicase_C-like"/>
</dbReference>
<dbReference type="SMART" id="SM00487">
    <property type="entry name" value="DEXDc"/>
    <property type="match status" value="1"/>
</dbReference>
<keyword evidence="4" id="KW-0547">Nucleotide-binding</keyword>
<keyword evidence="5 18" id="KW-0378">Hydrolase</keyword>
<sequence>MASRHADSSRSGPDERGGARYSAPRREDRRYDSYPRDERREDRRDDRRDDRREDRRDSNRRGARYDDRRDVRRSRSPRRRSPRPRDRSPAPRRDRSRERFSDDRYRGDRSRNSRDRDRGYDDRPRDARRRDDLRGSSSATPSSDVRRAPADRSDDSLSREEKQKLEKEKLEKDEEARKQAKIARVAEWKKSQADKKAKQESETPGAAASSPTVTAPPTPAATATPSATGAKLDLPKAKPSRKTAIEKAKLVSKSTFRLDETAKARPLLSKSVGMSISQGNRVSRLSKATGNMSSFGLKAKGEVAGGSAGTKSALLDDEDNTGKRKLQALPDFTPLDEPYPGGEDDAAMSDIGSDNEESHAQLQAQLEKRRDEIANEDTLIREDVLAVAEEGDEAGGQMDVDVAVGAEEDDIDPLDAFMATLHEPHTNRAAPQGQALFGDDIEPDMTAVEDEDLFALAASKKKKKDVPLVDHAKVEYEPFRKNFYTEPAEVSQMTPEQVADLRLELDGIKVKPDNVPRPVTKWAQMGLLQQTMNVFEEVGYTKPTSIQSQAIPIAESGMDLIGVAKTGSGKTLAFGIPMIRHVLDQRPLKTADGPIVLILAPTRELSTQIVAELKPFLKASNLKIACAYGGPPISEQIAMIKRGGIHVLCATPGRLIDLLQSNSGRVLSFKRITYVVLDEADRMFDMGFEPQVMKILGNIRPDRQAILFSATFPKNMAALARKALTKPAEVTIGGRSVVAPEITQIITVVPNSYESKISKLLWQLGQLFDTNDNAQALIFVERQETAEDLLARIMRKNYPVNTIHGGKDQTDRTDAINDFKNNVIPILIATSVAARGLDIPELPMVINFDCPSHLEDYVHRCGRTGRAGNKGIAVTFIEDPGQERFAVHLIKALRQSGQEIPEDLENMSVKFGEKVKAGSEKVYQSGFGGKGLDKLDAARLLEKKREKSALKGAFNDLGDDQSEDEMDLPAPLAPTVKKIDATPIVATAPGTPGVSVADDDQPAYMRLLTNKIIVTKTERSTDSSKPMSTIERVRAAASKVDGRLSKKGMIHHGQPIDNKGPDAGAYHSTIEINDFPQKARWAVTNRTNVAKILESTGTSITTKGTYYANGKTPAEGDLPKLYILVEGDTENVVTSAIMELTRLLREATLMAADDGSTRNALPGRYSVV</sequence>
<dbReference type="AlphaFoldDB" id="A0A6A6X9U6"/>
<evidence type="ECO:0000256" key="11">
    <source>
        <dbReference type="ARBA" id="ARBA00038511"/>
    </source>
</evidence>
<feature type="region of interest" description="Disordered" evidence="14">
    <location>
        <begin position="299"/>
        <end position="364"/>
    </location>
</feature>
<dbReference type="InterPro" id="IPR014001">
    <property type="entry name" value="Helicase_ATP-bd"/>
</dbReference>
<dbReference type="GO" id="GO:0016787">
    <property type="term" value="F:hydrolase activity"/>
    <property type="evidence" value="ECO:0007669"/>
    <property type="project" value="UniProtKB-KW"/>
</dbReference>
<dbReference type="PANTHER" id="PTHR47958">
    <property type="entry name" value="ATP-DEPENDENT RNA HELICASE DBP3"/>
    <property type="match status" value="1"/>
</dbReference>
<dbReference type="SMART" id="SM00490">
    <property type="entry name" value="HELICc"/>
    <property type="match status" value="1"/>
</dbReference>
<evidence type="ECO:0000256" key="4">
    <source>
        <dbReference type="ARBA" id="ARBA00022741"/>
    </source>
</evidence>
<dbReference type="GO" id="GO:0005634">
    <property type="term" value="C:nucleus"/>
    <property type="evidence" value="ECO:0007669"/>
    <property type="project" value="UniProtKB-SubCell"/>
</dbReference>
<evidence type="ECO:0000256" key="9">
    <source>
        <dbReference type="ARBA" id="ARBA00023242"/>
    </source>
</evidence>
<comment type="subcellular location">
    <subcellularLocation>
        <location evidence="1">Nucleus</location>
    </subcellularLocation>
</comment>
<gene>
    <name evidence="18" type="ORF">K505DRAFT_305988</name>
</gene>
<evidence type="ECO:0000256" key="14">
    <source>
        <dbReference type="SAM" id="MobiDB-lite"/>
    </source>
</evidence>
<keyword evidence="8" id="KW-0508">mRNA splicing</keyword>
<dbReference type="EC" id="3.6.4.13" evidence="2"/>
<dbReference type="PROSITE" id="PS51195">
    <property type="entry name" value="Q_MOTIF"/>
    <property type="match status" value="1"/>
</dbReference>
<feature type="compositionally biased region" description="Basic and acidic residues" evidence="14">
    <location>
        <begin position="144"/>
        <end position="201"/>
    </location>
</feature>
<keyword evidence="6" id="KW-0347">Helicase</keyword>
<dbReference type="SUPFAM" id="SSF52540">
    <property type="entry name" value="P-loop containing nucleoside triphosphate hydrolases"/>
    <property type="match status" value="1"/>
</dbReference>
<comment type="function">
    <text evidence="10">ATP-dependent RNA helicase involved spliceosome assembly and in nuclear splicing. Catalyzes an ATP-dependent conformational change of U2 snRNP. Bridges U1 and U2 snRNPs and enables stable U2 snRNP association with intron RNA.</text>
</comment>
<dbReference type="FunFam" id="3.40.50.300:FF:000079">
    <property type="entry name" value="probable ATP-dependent RNA helicase DDX17"/>
    <property type="match status" value="1"/>
</dbReference>